<accession>A0AB38C5I4</accession>
<evidence type="ECO:0000313" key="1">
    <source>
        <dbReference type="EMBL" id="SFX33940.1"/>
    </source>
</evidence>
<organism evidence="1 2">
    <name type="scientific">Janthinobacterium lividum</name>
    <dbReference type="NCBI Taxonomy" id="29581"/>
    <lineage>
        <taxon>Bacteria</taxon>
        <taxon>Pseudomonadati</taxon>
        <taxon>Pseudomonadota</taxon>
        <taxon>Betaproteobacteria</taxon>
        <taxon>Burkholderiales</taxon>
        <taxon>Oxalobacteraceae</taxon>
        <taxon>Janthinobacterium</taxon>
    </lineage>
</organism>
<dbReference type="Proteomes" id="UP000182489">
    <property type="component" value="Unassembled WGS sequence"/>
</dbReference>
<dbReference type="RefSeq" id="WP_072453492.1">
    <property type="nucleotide sequence ID" value="NZ_FPKH01000001.1"/>
</dbReference>
<evidence type="ECO:0000313" key="2">
    <source>
        <dbReference type="Proteomes" id="UP000182489"/>
    </source>
</evidence>
<comment type="caution">
    <text evidence="1">The sequence shown here is derived from an EMBL/GenBank/DDBJ whole genome shotgun (WGS) entry which is preliminary data.</text>
</comment>
<dbReference type="AlphaFoldDB" id="A0AB38C5I4"/>
<reference evidence="1 2" key="1">
    <citation type="submission" date="2016-11" db="EMBL/GenBank/DDBJ databases">
        <authorList>
            <person name="Varghese N."/>
            <person name="Submissions S."/>
        </authorList>
    </citation>
    <scope>NUCLEOTIDE SEQUENCE [LARGE SCALE GENOMIC DNA]</scope>
    <source>
        <strain evidence="1 2">NFR18</strain>
    </source>
</reference>
<gene>
    <name evidence="1" type="ORF">SAMN03097694_1692</name>
</gene>
<name>A0AB38C5I4_9BURK</name>
<proteinExistence type="predicted"/>
<protein>
    <submittedName>
        <fullName evidence="1">Uncharacterized protein</fullName>
    </submittedName>
</protein>
<dbReference type="EMBL" id="FPKH01000001">
    <property type="protein sequence ID" value="SFX33940.1"/>
    <property type="molecule type" value="Genomic_DNA"/>
</dbReference>
<sequence length="160" mass="17492">MPQFANIGDAQAAALACAHILAQKELFYKNMFFHEGDDLLCGRLLATLGSKPVFGNSGIAPVLLLHYSDQAGLTEFHAGSFWTLGVSLDRGRIQRLTNVPNMSDIKAVYAMRYAQEVSHADGTRSGEYASFAFTRQAGAEEVTLFQDVGSEYFVCLPFSN</sequence>